<reference evidence="2" key="1">
    <citation type="submission" date="2020-05" db="EMBL/GenBank/DDBJ databases">
        <title>Phylogenomic resolution of chytrid fungi.</title>
        <authorList>
            <person name="Stajich J.E."/>
            <person name="Amses K."/>
            <person name="Simmons R."/>
            <person name="Seto K."/>
            <person name="Myers J."/>
            <person name="Bonds A."/>
            <person name="Quandt C.A."/>
            <person name="Barry K."/>
            <person name="Liu P."/>
            <person name="Grigoriev I."/>
            <person name="Longcore J.E."/>
            <person name="James T.Y."/>
        </authorList>
    </citation>
    <scope>NUCLEOTIDE SEQUENCE</scope>
    <source>
        <strain evidence="2">JEL0318</strain>
    </source>
</reference>
<name>A0AAD5SEB5_9FUNG</name>
<proteinExistence type="predicted"/>
<accession>A0AAD5SEB5</accession>
<evidence type="ECO:0000256" key="1">
    <source>
        <dbReference type="SAM" id="MobiDB-lite"/>
    </source>
</evidence>
<evidence type="ECO:0000313" key="3">
    <source>
        <dbReference type="Proteomes" id="UP001212841"/>
    </source>
</evidence>
<feature type="compositionally biased region" description="Acidic residues" evidence="1">
    <location>
        <begin position="15"/>
        <end position="28"/>
    </location>
</feature>
<evidence type="ECO:0000313" key="2">
    <source>
        <dbReference type="EMBL" id="KAJ3051276.1"/>
    </source>
</evidence>
<feature type="region of interest" description="Disordered" evidence="1">
    <location>
        <begin position="86"/>
        <end position="114"/>
    </location>
</feature>
<dbReference type="EMBL" id="JADGJD010000413">
    <property type="protein sequence ID" value="KAJ3051276.1"/>
    <property type="molecule type" value="Genomic_DNA"/>
</dbReference>
<organism evidence="2 3">
    <name type="scientific">Rhizophlyctis rosea</name>
    <dbReference type="NCBI Taxonomy" id="64517"/>
    <lineage>
        <taxon>Eukaryota</taxon>
        <taxon>Fungi</taxon>
        <taxon>Fungi incertae sedis</taxon>
        <taxon>Chytridiomycota</taxon>
        <taxon>Chytridiomycota incertae sedis</taxon>
        <taxon>Chytridiomycetes</taxon>
        <taxon>Rhizophlyctidales</taxon>
        <taxon>Rhizophlyctidaceae</taxon>
        <taxon>Rhizophlyctis</taxon>
    </lineage>
</organism>
<dbReference type="AlphaFoldDB" id="A0AAD5SEB5"/>
<gene>
    <name evidence="2" type="ORF">HK097_007737</name>
</gene>
<comment type="caution">
    <text evidence="2">The sequence shown here is derived from an EMBL/GenBank/DDBJ whole genome shotgun (WGS) entry which is preliminary data.</text>
</comment>
<sequence>MPSLDNLRESASSDGDNEGDDGIDDEELVASPFGDKRWFTKKIADKFDICGEDSDDELEEVGQSVGAGVDTTATALDVDGATEVDVASAEEGPGPLADDGQSDDVDMAEVGEGE</sequence>
<feature type="compositionally biased region" description="Acidic residues" evidence="1">
    <location>
        <begin position="100"/>
        <end position="114"/>
    </location>
</feature>
<keyword evidence="3" id="KW-1185">Reference proteome</keyword>
<protein>
    <submittedName>
        <fullName evidence="2">Uncharacterized protein</fullName>
    </submittedName>
</protein>
<dbReference type="Proteomes" id="UP001212841">
    <property type="component" value="Unassembled WGS sequence"/>
</dbReference>
<feature type="region of interest" description="Disordered" evidence="1">
    <location>
        <begin position="1"/>
        <end position="30"/>
    </location>
</feature>